<evidence type="ECO:0000313" key="3">
    <source>
        <dbReference type="Proteomes" id="UP001189429"/>
    </source>
</evidence>
<gene>
    <name evidence="2" type="ORF">PCOR1329_LOCUS73859</name>
</gene>
<dbReference type="Proteomes" id="UP001189429">
    <property type="component" value="Unassembled WGS sequence"/>
</dbReference>
<reference evidence="2" key="1">
    <citation type="submission" date="2023-10" db="EMBL/GenBank/DDBJ databases">
        <authorList>
            <person name="Chen Y."/>
            <person name="Shah S."/>
            <person name="Dougan E. K."/>
            <person name="Thang M."/>
            <person name="Chan C."/>
        </authorList>
    </citation>
    <scope>NUCLEOTIDE SEQUENCE [LARGE SCALE GENOMIC DNA]</scope>
</reference>
<accession>A0ABN9XAS5</accession>
<protein>
    <submittedName>
        <fullName evidence="2">Uncharacterized protein</fullName>
    </submittedName>
</protein>
<sequence length="102" mass="9695">MMGRKCSFKDAVGLAAETRAAPSGEAQAAGDLEQLAGLDTPRSVDEPLAAASPNSPAPAAGKAEDGRGTAEAAAAGGARDEQGAAAPRSIARAPAGGAAAPA</sequence>
<feature type="compositionally biased region" description="Low complexity" evidence="1">
    <location>
        <begin position="69"/>
        <end position="102"/>
    </location>
</feature>
<keyword evidence="3" id="KW-1185">Reference proteome</keyword>
<evidence type="ECO:0000313" key="2">
    <source>
        <dbReference type="EMBL" id="CAK0894968.1"/>
    </source>
</evidence>
<feature type="compositionally biased region" description="Low complexity" evidence="1">
    <location>
        <begin position="47"/>
        <end position="60"/>
    </location>
</feature>
<comment type="caution">
    <text evidence="2">The sequence shown here is derived from an EMBL/GenBank/DDBJ whole genome shotgun (WGS) entry which is preliminary data.</text>
</comment>
<proteinExistence type="predicted"/>
<organism evidence="2 3">
    <name type="scientific">Prorocentrum cordatum</name>
    <dbReference type="NCBI Taxonomy" id="2364126"/>
    <lineage>
        <taxon>Eukaryota</taxon>
        <taxon>Sar</taxon>
        <taxon>Alveolata</taxon>
        <taxon>Dinophyceae</taxon>
        <taxon>Prorocentrales</taxon>
        <taxon>Prorocentraceae</taxon>
        <taxon>Prorocentrum</taxon>
    </lineage>
</organism>
<evidence type="ECO:0000256" key="1">
    <source>
        <dbReference type="SAM" id="MobiDB-lite"/>
    </source>
</evidence>
<dbReference type="EMBL" id="CAUYUJ010019971">
    <property type="protein sequence ID" value="CAK0894968.1"/>
    <property type="molecule type" value="Genomic_DNA"/>
</dbReference>
<name>A0ABN9XAS5_9DINO</name>
<feature type="region of interest" description="Disordered" evidence="1">
    <location>
        <begin position="19"/>
        <end position="102"/>
    </location>
</feature>